<proteinExistence type="predicted"/>
<evidence type="ECO:0000256" key="1">
    <source>
        <dbReference type="SAM" id="Phobius"/>
    </source>
</evidence>
<gene>
    <name evidence="2" type="ORF">S01H4_50643</name>
</gene>
<dbReference type="AlphaFoldDB" id="X1C9M6"/>
<comment type="caution">
    <text evidence="2">The sequence shown here is derived from an EMBL/GenBank/DDBJ whole genome shotgun (WGS) entry which is preliminary data.</text>
</comment>
<dbReference type="EMBL" id="BART01028773">
    <property type="protein sequence ID" value="GAG93093.1"/>
    <property type="molecule type" value="Genomic_DNA"/>
</dbReference>
<sequence>MLQEVWAPDVREAYIISGLGSGKSTIGAVFLAYALYWLHNLKMPQRYYNLRPTSKLVVLNVATSAPQA</sequence>
<evidence type="ECO:0000313" key="2">
    <source>
        <dbReference type="EMBL" id="GAG93093.1"/>
    </source>
</evidence>
<reference evidence="2" key="1">
    <citation type="journal article" date="2014" name="Front. Microbiol.">
        <title>High frequency of phylogenetically diverse reductive dehalogenase-homologous genes in deep subseafloor sedimentary metagenomes.</title>
        <authorList>
            <person name="Kawai M."/>
            <person name="Futagami T."/>
            <person name="Toyoda A."/>
            <person name="Takaki Y."/>
            <person name="Nishi S."/>
            <person name="Hori S."/>
            <person name="Arai W."/>
            <person name="Tsubouchi T."/>
            <person name="Morono Y."/>
            <person name="Uchiyama I."/>
            <person name="Ito T."/>
            <person name="Fujiyama A."/>
            <person name="Inagaki F."/>
            <person name="Takami H."/>
        </authorList>
    </citation>
    <scope>NUCLEOTIDE SEQUENCE</scope>
    <source>
        <strain evidence="2">Expedition CK06-06</strain>
    </source>
</reference>
<name>X1C9M6_9ZZZZ</name>
<organism evidence="2">
    <name type="scientific">marine sediment metagenome</name>
    <dbReference type="NCBI Taxonomy" id="412755"/>
    <lineage>
        <taxon>unclassified sequences</taxon>
        <taxon>metagenomes</taxon>
        <taxon>ecological metagenomes</taxon>
    </lineage>
</organism>
<accession>X1C9M6</accession>
<keyword evidence="1" id="KW-0472">Membrane</keyword>
<feature type="transmembrane region" description="Helical" evidence="1">
    <location>
        <begin position="14"/>
        <end position="38"/>
    </location>
</feature>
<protein>
    <submittedName>
        <fullName evidence="2">Uncharacterized protein</fullName>
    </submittedName>
</protein>
<feature type="non-terminal residue" evidence="2">
    <location>
        <position position="68"/>
    </location>
</feature>
<keyword evidence="1" id="KW-0812">Transmembrane</keyword>
<keyword evidence="1" id="KW-1133">Transmembrane helix</keyword>